<dbReference type="PANTHER" id="PTHR44858:SF1">
    <property type="entry name" value="UDP-N-ACETYLGLUCOSAMINE--PEPTIDE N-ACETYLGLUCOSAMINYLTRANSFERASE SPINDLY-RELATED"/>
    <property type="match status" value="1"/>
</dbReference>
<feature type="region of interest" description="Disordered" evidence="3">
    <location>
        <begin position="27"/>
        <end position="49"/>
    </location>
</feature>
<evidence type="ECO:0000256" key="2">
    <source>
        <dbReference type="ARBA" id="ARBA00022803"/>
    </source>
</evidence>
<dbReference type="Gene3D" id="1.25.40.10">
    <property type="entry name" value="Tetratricopeptide repeat domain"/>
    <property type="match status" value="1"/>
</dbReference>
<keyword evidence="2" id="KW-0802">TPR repeat</keyword>
<evidence type="ECO:0008006" key="6">
    <source>
        <dbReference type="Google" id="ProtNLM"/>
    </source>
</evidence>
<evidence type="ECO:0000256" key="1">
    <source>
        <dbReference type="ARBA" id="ARBA00022737"/>
    </source>
</evidence>
<protein>
    <recommendedName>
        <fullName evidence="6">Tetratricopeptide repeat protein</fullName>
    </recommendedName>
</protein>
<organism evidence="4 5">
    <name type="scientific">Prorocentrum cordatum</name>
    <dbReference type="NCBI Taxonomy" id="2364126"/>
    <lineage>
        <taxon>Eukaryota</taxon>
        <taxon>Sar</taxon>
        <taxon>Alveolata</taxon>
        <taxon>Dinophyceae</taxon>
        <taxon>Prorocentrales</taxon>
        <taxon>Prorocentraceae</taxon>
        <taxon>Prorocentrum</taxon>
    </lineage>
</organism>
<evidence type="ECO:0000256" key="3">
    <source>
        <dbReference type="SAM" id="MobiDB-lite"/>
    </source>
</evidence>
<dbReference type="PANTHER" id="PTHR44858">
    <property type="entry name" value="TETRATRICOPEPTIDE REPEAT PROTEIN 6"/>
    <property type="match status" value="1"/>
</dbReference>
<name>A0ABN9YGF3_9DINO</name>
<dbReference type="InterPro" id="IPR011990">
    <property type="entry name" value="TPR-like_helical_dom_sf"/>
</dbReference>
<keyword evidence="1" id="KW-0677">Repeat</keyword>
<dbReference type="InterPro" id="IPR019734">
    <property type="entry name" value="TPR_rpt"/>
</dbReference>
<dbReference type="EMBL" id="CAUYUJ010022281">
    <property type="protein sequence ID" value="CAK0909863.1"/>
    <property type="molecule type" value="Genomic_DNA"/>
</dbReference>
<dbReference type="Proteomes" id="UP001189429">
    <property type="component" value="Unassembled WGS sequence"/>
</dbReference>
<comment type="caution">
    <text evidence="4">The sequence shown here is derived from an EMBL/GenBank/DDBJ whole genome shotgun (WGS) entry which is preliminary data.</text>
</comment>
<evidence type="ECO:0000313" key="5">
    <source>
        <dbReference type="Proteomes" id="UP001189429"/>
    </source>
</evidence>
<feature type="region of interest" description="Disordered" evidence="3">
    <location>
        <begin position="108"/>
        <end position="128"/>
    </location>
</feature>
<dbReference type="InterPro" id="IPR050498">
    <property type="entry name" value="Ycf3"/>
</dbReference>
<accession>A0ABN9YGF3</accession>
<keyword evidence="5" id="KW-1185">Reference proteome</keyword>
<sequence>MAQASWAQGRVIGLLIPGRPMEPMLCPATRPPGRPQRRGRQRRVLPPSARCARRWTKAALAAALALGAAVGGRTAAAVGGDPLGQGPALRRLRRSLLAAAAAAPARGMGVASATPGPSPQEAAAAAGAVEPTADDVALVQRAFATLAADPARPGAREALEAAEADFTRAIARWEGPLRGTPGDRVQLRLGRAQARITINDTTGGKMPEKAEAAVEDFDEVLRLMEADMSGAVGTFDYPSVYVRRALAKEEIAYGRKDRSQWAGAAEDYTRAIDLWRDGIKDSRTGPQLGVNPMVLNFRGNALSQLGRFEDALADYQEATKIFVKDGEWQTAALSRSNEGLALFGAGRRSEGVARMELAALKDPAMVDPHVALAAAYWASGDVGRAEEQWQAACEKTGEGCSRYKDLDWVKNIRRFPSTLVSDLGGFLRRQLPTGADQPGSRLR</sequence>
<evidence type="ECO:0000313" key="4">
    <source>
        <dbReference type="EMBL" id="CAK0909863.1"/>
    </source>
</evidence>
<gene>
    <name evidence="4" type="ORF">PCOR1329_LOCUS84176</name>
</gene>
<dbReference type="SMART" id="SM00028">
    <property type="entry name" value="TPR"/>
    <property type="match status" value="3"/>
</dbReference>
<reference evidence="4" key="1">
    <citation type="submission" date="2023-10" db="EMBL/GenBank/DDBJ databases">
        <authorList>
            <person name="Chen Y."/>
            <person name="Shah S."/>
            <person name="Dougan E. K."/>
            <person name="Thang M."/>
            <person name="Chan C."/>
        </authorList>
    </citation>
    <scope>NUCLEOTIDE SEQUENCE [LARGE SCALE GENOMIC DNA]</scope>
</reference>
<dbReference type="SUPFAM" id="SSF48452">
    <property type="entry name" value="TPR-like"/>
    <property type="match status" value="1"/>
</dbReference>
<proteinExistence type="predicted"/>